<feature type="compositionally biased region" description="Basic and acidic residues" evidence="1">
    <location>
        <begin position="16"/>
        <end position="35"/>
    </location>
</feature>
<reference evidence="2" key="1">
    <citation type="submission" date="2020-08" db="EMBL/GenBank/DDBJ databases">
        <title>Multicomponent nature underlies the extraordinary mechanical properties of spider dragline silk.</title>
        <authorList>
            <person name="Kono N."/>
            <person name="Nakamura H."/>
            <person name="Mori M."/>
            <person name="Yoshida Y."/>
            <person name="Ohtoshi R."/>
            <person name="Malay A.D."/>
            <person name="Moran D.A.P."/>
            <person name="Tomita M."/>
            <person name="Numata K."/>
            <person name="Arakawa K."/>
        </authorList>
    </citation>
    <scope>NUCLEOTIDE SEQUENCE</scope>
</reference>
<protein>
    <submittedName>
        <fullName evidence="2">Uncharacterized protein</fullName>
    </submittedName>
</protein>
<accession>A0A8X6PDW0</accession>
<evidence type="ECO:0000313" key="3">
    <source>
        <dbReference type="Proteomes" id="UP000887013"/>
    </source>
</evidence>
<feature type="region of interest" description="Disordered" evidence="1">
    <location>
        <begin position="91"/>
        <end position="114"/>
    </location>
</feature>
<evidence type="ECO:0000256" key="1">
    <source>
        <dbReference type="SAM" id="MobiDB-lite"/>
    </source>
</evidence>
<feature type="region of interest" description="Disordered" evidence="1">
    <location>
        <begin position="16"/>
        <end position="64"/>
    </location>
</feature>
<dbReference type="Proteomes" id="UP000887013">
    <property type="component" value="Unassembled WGS sequence"/>
</dbReference>
<gene>
    <name evidence="2" type="ORF">NPIL_334791</name>
</gene>
<name>A0A8X6PDW0_NEPPI</name>
<sequence length="114" mass="13089">MSYLLVKKWSCESNESFHRHDRRYTSRAEPKKSSEDPQSTEPSTGDETRFQINPHVDEKERTAQGHQVIACQAADHESQFLVPRLLSLRQQQQGENVGRSTKYVDSCHEDLSSA</sequence>
<comment type="caution">
    <text evidence="2">The sequence shown here is derived from an EMBL/GenBank/DDBJ whole genome shotgun (WGS) entry which is preliminary data.</text>
</comment>
<dbReference type="EMBL" id="BMAW01114696">
    <property type="protein sequence ID" value="GFT62876.1"/>
    <property type="molecule type" value="Genomic_DNA"/>
</dbReference>
<evidence type="ECO:0000313" key="2">
    <source>
        <dbReference type="EMBL" id="GFT62876.1"/>
    </source>
</evidence>
<feature type="compositionally biased region" description="Basic and acidic residues" evidence="1">
    <location>
        <begin position="105"/>
        <end position="114"/>
    </location>
</feature>
<proteinExistence type="predicted"/>
<feature type="compositionally biased region" description="Polar residues" evidence="1">
    <location>
        <begin position="36"/>
        <end position="45"/>
    </location>
</feature>
<dbReference type="AlphaFoldDB" id="A0A8X6PDW0"/>
<keyword evidence="3" id="KW-1185">Reference proteome</keyword>
<organism evidence="2 3">
    <name type="scientific">Nephila pilipes</name>
    <name type="common">Giant wood spider</name>
    <name type="synonym">Nephila maculata</name>
    <dbReference type="NCBI Taxonomy" id="299642"/>
    <lineage>
        <taxon>Eukaryota</taxon>
        <taxon>Metazoa</taxon>
        <taxon>Ecdysozoa</taxon>
        <taxon>Arthropoda</taxon>
        <taxon>Chelicerata</taxon>
        <taxon>Arachnida</taxon>
        <taxon>Araneae</taxon>
        <taxon>Araneomorphae</taxon>
        <taxon>Entelegynae</taxon>
        <taxon>Araneoidea</taxon>
        <taxon>Nephilidae</taxon>
        <taxon>Nephila</taxon>
    </lineage>
</organism>
<dbReference type="OrthoDB" id="10462504at2759"/>